<evidence type="ECO:0000313" key="2">
    <source>
        <dbReference type="EMBL" id="KOG85355.1"/>
    </source>
</evidence>
<name>A0ABR5IW35_9ACTN</name>
<dbReference type="InterPro" id="IPR011032">
    <property type="entry name" value="GroES-like_sf"/>
</dbReference>
<dbReference type="SUPFAM" id="SSF50129">
    <property type="entry name" value="GroES-like"/>
    <property type="match status" value="1"/>
</dbReference>
<dbReference type="Pfam" id="PF08240">
    <property type="entry name" value="ADH_N"/>
    <property type="match status" value="1"/>
</dbReference>
<evidence type="ECO:0000259" key="1">
    <source>
        <dbReference type="Pfam" id="PF08240"/>
    </source>
</evidence>
<organism evidence="2 3">
    <name type="scientific">Streptomyces varsoviensis</name>
    <dbReference type="NCBI Taxonomy" id="67373"/>
    <lineage>
        <taxon>Bacteria</taxon>
        <taxon>Bacillati</taxon>
        <taxon>Actinomycetota</taxon>
        <taxon>Actinomycetes</taxon>
        <taxon>Kitasatosporales</taxon>
        <taxon>Streptomycetaceae</taxon>
        <taxon>Streptomyces</taxon>
    </lineage>
</organism>
<comment type="caution">
    <text evidence="2">The sequence shown here is derived from an EMBL/GenBank/DDBJ whole genome shotgun (WGS) entry which is preliminary data.</text>
</comment>
<reference evidence="2 3" key="1">
    <citation type="submission" date="2015-07" db="EMBL/GenBank/DDBJ databases">
        <authorList>
            <person name="Ju K.-S."/>
            <person name="Doroghazi J.R."/>
            <person name="Metcalf W.W."/>
        </authorList>
    </citation>
    <scope>NUCLEOTIDE SEQUENCE [LARGE SCALE GENOMIC DNA]</scope>
    <source>
        <strain evidence="2 3">NRRL B-3589</strain>
    </source>
</reference>
<feature type="non-terminal residue" evidence="2">
    <location>
        <position position="68"/>
    </location>
</feature>
<dbReference type="PANTHER" id="PTHR43482">
    <property type="entry name" value="PROTEIN AST1-RELATED"/>
    <property type="match status" value="1"/>
</dbReference>
<gene>
    <name evidence="2" type="ORF">ADK38_37160</name>
</gene>
<dbReference type="EMBL" id="LGUT01003477">
    <property type="protein sequence ID" value="KOG85355.1"/>
    <property type="molecule type" value="Genomic_DNA"/>
</dbReference>
<dbReference type="InterPro" id="IPR013154">
    <property type="entry name" value="ADH-like_N"/>
</dbReference>
<accession>A0ABR5IW35</accession>
<keyword evidence="3" id="KW-1185">Reference proteome</keyword>
<protein>
    <submittedName>
        <fullName evidence="2">Oxidoreductase</fullName>
    </submittedName>
</protein>
<dbReference type="Gene3D" id="3.90.180.10">
    <property type="entry name" value="Medium-chain alcohol dehydrogenases, catalytic domain"/>
    <property type="match status" value="1"/>
</dbReference>
<feature type="domain" description="Alcohol dehydrogenase-like N-terminal" evidence="1">
    <location>
        <begin position="2"/>
        <end position="59"/>
    </location>
</feature>
<dbReference type="InterPro" id="IPR052585">
    <property type="entry name" value="Lipid_raft_assoc_Zn_ADH"/>
</dbReference>
<evidence type="ECO:0000313" key="3">
    <source>
        <dbReference type="Proteomes" id="UP000037020"/>
    </source>
</evidence>
<proteinExistence type="predicted"/>
<sequence>MLVDALATTVNPVDTFVRSGQFPTALSFPFVIGRDLVGVVAETGAEVSGFAPGDRVWCGSLGHDGRQG</sequence>
<dbReference type="Proteomes" id="UP000037020">
    <property type="component" value="Unassembled WGS sequence"/>
</dbReference>
<dbReference type="PANTHER" id="PTHR43482:SF1">
    <property type="entry name" value="PROTEIN AST1-RELATED"/>
    <property type="match status" value="1"/>
</dbReference>